<comment type="caution">
    <text evidence="2">The sequence shown here is derived from an EMBL/GenBank/DDBJ whole genome shotgun (WGS) entry which is preliminary data.</text>
</comment>
<dbReference type="PROSITE" id="PS51819">
    <property type="entry name" value="VOC"/>
    <property type="match status" value="1"/>
</dbReference>
<dbReference type="SUPFAM" id="SSF54593">
    <property type="entry name" value="Glyoxalase/Bleomycin resistance protein/Dihydroxybiphenyl dioxygenase"/>
    <property type="match status" value="1"/>
</dbReference>
<dbReference type="Gene3D" id="3.30.720.110">
    <property type="match status" value="1"/>
</dbReference>
<dbReference type="InterPro" id="IPR004360">
    <property type="entry name" value="Glyas_Fos-R_dOase_dom"/>
</dbReference>
<proteinExistence type="predicted"/>
<dbReference type="EMBL" id="PGGN01000004">
    <property type="protein sequence ID" value="PSH56103.1"/>
    <property type="molecule type" value="Genomic_DNA"/>
</dbReference>
<dbReference type="InterPro" id="IPR037523">
    <property type="entry name" value="VOC_core"/>
</dbReference>
<dbReference type="AlphaFoldDB" id="A0A2P7API8"/>
<dbReference type="RefSeq" id="WP_106718529.1">
    <property type="nucleotide sequence ID" value="NZ_JACHXT010000001.1"/>
</dbReference>
<evidence type="ECO:0000313" key="2">
    <source>
        <dbReference type="EMBL" id="PSH56103.1"/>
    </source>
</evidence>
<keyword evidence="3" id="KW-1185">Reference proteome</keyword>
<dbReference type="OrthoDB" id="9798201at2"/>
<feature type="domain" description="VOC" evidence="1">
    <location>
        <begin position="3"/>
        <end position="123"/>
    </location>
</feature>
<organism evidence="2 3">
    <name type="scientific">Phyllobacterium endophyticum</name>
    <dbReference type="NCBI Taxonomy" id="1149773"/>
    <lineage>
        <taxon>Bacteria</taxon>
        <taxon>Pseudomonadati</taxon>
        <taxon>Pseudomonadota</taxon>
        <taxon>Alphaproteobacteria</taxon>
        <taxon>Hyphomicrobiales</taxon>
        <taxon>Phyllobacteriaceae</taxon>
        <taxon>Phyllobacterium</taxon>
    </lineage>
</organism>
<dbReference type="InterPro" id="IPR029068">
    <property type="entry name" value="Glyas_Bleomycin-R_OHBP_Dase"/>
</dbReference>
<dbReference type="Gene3D" id="3.30.720.120">
    <property type="match status" value="1"/>
</dbReference>
<accession>A0A2P7API8</accession>
<reference evidence="3" key="1">
    <citation type="submission" date="2017-11" db="EMBL/GenBank/DDBJ databases">
        <authorList>
            <person name="Kuznetsova I."/>
            <person name="Sazanova A."/>
            <person name="Chirak E."/>
            <person name="Safronova V."/>
            <person name="Willems A."/>
        </authorList>
    </citation>
    <scope>NUCLEOTIDE SEQUENCE [LARGE SCALE GENOMIC DNA]</scope>
    <source>
        <strain evidence="3">PEPV15</strain>
    </source>
</reference>
<evidence type="ECO:0000313" key="3">
    <source>
        <dbReference type="Proteomes" id="UP000241158"/>
    </source>
</evidence>
<dbReference type="Pfam" id="PF00903">
    <property type="entry name" value="Glyoxalase"/>
    <property type="match status" value="1"/>
</dbReference>
<protein>
    <submittedName>
        <fullName evidence="2">Glyoxalase</fullName>
    </submittedName>
</protein>
<gene>
    <name evidence="2" type="ORF">CU100_21090</name>
</gene>
<sequence length="140" mass="15708">MAFTDRYPIIITPRKEACRDFWIQHLGFVSGFDSTWFCWLSAEDGSASIAFMTPDHPSSPPGSDSFSGSGMCFELQVDDARAAFEKMSASGLKIEYPLTDEPFGQRRFGFHDPSGLWIDVVEQIDAEAGFWDKYMIGSQL</sequence>
<evidence type="ECO:0000259" key="1">
    <source>
        <dbReference type="PROSITE" id="PS51819"/>
    </source>
</evidence>
<name>A0A2P7API8_9HYPH</name>
<dbReference type="Proteomes" id="UP000241158">
    <property type="component" value="Unassembled WGS sequence"/>
</dbReference>